<evidence type="ECO:0000256" key="1">
    <source>
        <dbReference type="ARBA" id="ARBA00010990"/>
    </source>
</evidence>
<dbReference type="InterPro" id="IPR008278">
    <property type="entry name" value="4-PPantetheinyl_Trfase_dom"/>
</dbReference>
<dbReference type="Gene3D" id="3.90.470.20">
    <property type="entry name" value="4'-phosphopantetheinyl transferase domain"/>
    <property type="match status" value="1"/>
</dbReference>
<dbReference type="InterPro" id="IPR037143">
    <property type="entry name" value="4-PPantetheinyl_Trfase_dom_sf"/>
</dbReference>
<dbReference type="Proteomes" id="UP000677180">
    <property type="component" value="Chromosome"/>
</dbReference>
<evidence type="ECO:0000256" key="2">
    <source>
        <dbReference type="ARBA" id="ARBA00022679"/>
    </source>
</evidence>
<dbReference type="GO" id="GO:0005829">
    <property type="term" value="C:cytosol"/>
    <property type="evidence" value="ECO:0007669"/>
    <property type="project" value="TreeGrafter"/>
</dbReference>
<feature type="domain" description="4'-phosphopantetheinyl transferase" evidence="3">
    <location>
        <begin position="135"/>
        <end position="197"/>
    </location>
</feature>
<sequence length="242" mass="25186">MAVLPTVAELRRRLGVDGDRGELPGLPGVRCLPGPGSAVVLLADTAAGAVWAPRRDGVLSRDEMERAARFVFPRLGEAWAGAHVLLREVLGRATLTSAAHVRIRTGESGKPSVDGVEFSLSHTGSVVLIGLGDLPLGVDVEKVPEERAVQQVGSSFHPREAAELLGLPADERPGAFARVWVRKEALLKAIGTGLSRGISRDYVGTGTVPGTPVPGLRIHDVALPGLPGHRAALCTTAAAAVP</sequence>
<evidence type="ECO:0000313" key="4">
    <source>
        <dbReference type="EMBL" id="QUC11463.1"/>
    </source>
</evidence>
<accession>A0AB37I3C4</accession>
<name>A0AB37I3C4_9ACTN</name>
<dbReference type="EMBL" id="CP072385">
    <property type="protein sequence ID" value="QUC11463.1"/>
    <property type="molecule type" value="Genomic_DNA"/>
</dbReference>
<dbReference type="SUPFAM" id="SSF56214">
    <property type="entry name" value="4'-phosphopantetheinyl transferase"/>
    <property type="match status" value="2"/>
</dbReference>
<dbReference type="GO" id="GO:0019878">
    <property type="term" value="P:lysine biosynthetic process via aminoadipic acid"/>
    <property type="evidence" value="ECO:0007669"/>
    <property type="project" value="TreeGrafter"/>
</dbReference>
<dbReference type="PANTHER" id="PTHR12215:SF10">
    <property type="entry name" value="L-AMINOADIPATE-SEMIALDEHYDE DEHYDROGENASE-PHOSPHOPANTETHEINYL TRANSFERASE"/>
    <property type="match status" value="1"/>
</dbReference>
<dbReference type="PANTHER" id="PTHR12215">
    <property type="entry name" value="PHOSPHOPANTETHEINE TRANSFERASE"/>
    <property type="match status" value="1"/>
</dbReference>
<dbReference type="RefSeq" id="WP_041696779.1">
    <property type="nucleotide sequence ID" value="NZ_CAUVFX010000010.1"/>
</dbReference>
<comment type="similarity">
    <text evidence="1">Belongs to the P-Pant transferase superfamily. Gsp/Sfp/HetI/AcpT family.</text>
</comment>
<dbReference type="GO" id="GO:0000287">
    <property type="term" value="F:magnesium ion binding"/>
    <property type="evidence" value="ECO:0007669"/>
    <property type="project" value="InterPro"/>
</dbReference>
<proteinExistence type="inferred from homology"/>
<gene>
    <name evidence="4" type="ORF">J5A53_01805</name>
</gene>
<dbReference type="AlphaFoldDB" id="A0AB37I3C4"/>
<organism evidence="4 5">
    <name type="scientific">Arachnia propionica</name>
    <dbReference type="NCBI Taxonomy" id="1750"/>
    <lineage>
        <taxon>Bacteria</taxon>
        <taxon>Bacillati</taxon>
        <taxon>Actinomycetota</taxon>
        <taxon>Actinomycetes</taxon>
        <taxon>Propionibacteriales</taxon>
        <taxon>Propionibacteriaceae</taxon>
        <taxon>Arachnia</taxon>
    </lineage>
</organism>
<keyword evidence="2 4" id="KW-0808">Transferase</keyword>
<evidence type="ECO:0000259" key="3">
    <source>
        <dbReference type="Pfam" id="PF01648"/>
    </source>
</evidence>
<dbReference type="Pfam" id="PF01648">
    <property type="entry name" value="ACPS"/>
    <property type="match status" value="1"/>
</dbReference>
<dbReference type="InterPro" id="IPR050559">
    <property type="entry name" value="P-Pant_transferase_sf"/>
</dbReference>
<protein>
    <submittedName>
        <fullName evidence="4">4'-phosphopantetheinyl transferase superfamily protein</fullName>
    </submittedName>
</protein>
<dbReference type="GO" id="GO:0008897">
    <property type="term" value="F:holo-[acyl-carrier-protein] synthase activity"/>
    <property type="evidence" value="ECO:0007669"/>
    <property type="project" value="InterPro"/>
</dbReference>
<reference evidence="4" key="1">
    <citation type="submission" date="2021-03" db="EMBL/GenBank/DDBJ databases">
        <title>Human Oral Microbial Genomes.</title>
        <authorList>
            <person name="Johnston C.D."/>
            <person name="Chen T."/>
            <person name="Dewhirst F.E."/>
        </authorList>
    </citation>
    <scope>NUCLEOTIDE SEQUENCE</scope>
    <source>
        <strain evidence="4">F0714</strain>
    </source>
</reference>
<evidence type="ECO:0000313" key="5">
    <source>
        <dbReference type="Proteomes" id="UP000677180"/>
    </source>
</evidence>